<evidence type="ECO:0000313" key="4">
    <source>
        <dbReference type="Proteomes" id="UP001201812"/>
    </source>
</evidence>
<organism evidence="3 4">
    <name type="scientific">Ditylenchus destructor</name>
    <dbReference type="NCBI Taxonomy" id="166010"/>
    <lineage>
        <taxon>Eukaryota</taxon>
        <taxon>Metazoa</taxon>
        <taxon>Ecdysozoa</taxon>
        <taxon>Nematoda</taxon>
        <taxon>Chromadorea</taxon>
        <taxon>Rhabditida</taxon>
        <taxon>Tylenchina</taxon>
        <taxon>Tylenchomorpha</taxon>
        <taxon>Sphaerularioidea</taxon>
        <taxon>Anguinidae</taxon>
        <taxon>Anguininae</taxon>
        <taxon>Ditylenchus</taxon>
    </lineage>
</organism>
<protein>
    <submittedName>
        <fullName evidence="3">SPW repeat domain-containing protein</fullName>
    </submittedName>
</protein>
<proteinExistence type="predicted"/>
<evidence type="ECO:0000313" key="3">
    <source>
        <dbReference type="EMBL" id="KAI1691913.1"/>
    </source>
</evidence>
<evidence type="ECO:0000256" key="1">
    <source>
        <dbReference type="SAM" id="Phobius"/>
    </source>
</evidence>
<reference evidence="3" key="1">
    <citation type="submission" date="2022-01" db="EMBL/GenBank/DDBJ databases">
        <title>Genome Sequence Resource for Two Populations of Ditylenchus destructor, the Migratory Endoparasitic Phytonematode.</title>
        <authorList>
            <person name="Zhang H."/>
            <person name="Lin R."/>
            <person name="Xie B."/>
        </authorList>
    </citation>
    <scope>NUCLEOTIDE SEQUENCE</scope>
    <source>
        <strain evidence="3">BazhouSP</strain>
    </source>
</reference>
<dbReference type="Pfam" id="PF03779">
    <property type="entry name" value="SPW"/>
    <property type="match status" value="1"/>
</dbReference>
<dbReference type="AlphaFoldDB" id="A0AAD4MJG5"/>
<sequence>MTMKQVKHWQDPVNAAAGAWLIVSPWVLGFSGMTAAMWTMVATGIVLGAVALGATFVPRQWEEWTEVALAACLAVSPWVLGFRSNETAMVNAVLVAAVILVLALWVLVTDKDYLGHTVDRPAH</sequence>
<evidence type="ECO:0000259" key="2">
    <source>
        <dbReference type="Pfam" id="PF03779"/>
    </source>
</evidence>
<comment type="caution">
    <text evidence="3">The sequence shown here is derived from an EMBL/GenBank/DDBJ whole genome shotgun (WGS) entry which is preliminary data.</text>
</comment>
<feature type="transmembrane region" description="Helical" evidence="1">
    <location>
        <begin position="12"/>
        <end position="29"/>
    </location>
</feature>
<keyword evidence="1" id="KW-1133">Transmembrane helix</keyword>
<feature type="domain" description="SPW repeat-containing integral membrane" evidence="2">
    <location>
        <begin position="9"/>
        <end position="104"/>
    </location>
</feature>
<feature type="transmembrane region" description="Helical" evidence="1">
    <location>
        <begin position="35"/>
        <end position="57"/>
    </location>
</feature>
<accession>A0AAD4MJG5</accession>
<name>A0AAD4MJG5_9BILA</name>
<feature type="transmembrane region" description="Helical" evidence="1">
    <location>
        <begin position="64"/>
        <end position="82"/>
    </location>
</feature>
<keyword evidence="4" id="KW-1185">Reference proteome</keyword>
<feature type="transmembrane region" description="Helical" evidence="1">
    <location>
        <begin position="88"/>
        <end position="108"/>
    </location>
</feature>
<gene>
    <name evidence="3" type="ORF">DdX_21555</name>
</gene>
<keyword evidence="1" id="KW-0472">Membrane</keyword>
<dbReference type="EMBL" id="JAKKPZ010000849">
    <property type="protein sequence ID" value="KAI1691913.1"/>
    <property type="molecule type" value="Genomic_DNA"/>
</dbReference>
<dbReference type="Proteomes" id="UP001201812">
    <property type="component" value="Unassembled WGS sequence"/>
</dbReference>
<keyword evidence="1" id="KW-0812">Transmembrane</keyword>
<dbReference type="InterPro" id="IPR005530">
    <property type="entry name" value="SPW"/>
</dbReference>